<dbReference type="SUPFAM" id="SSF54523">
    <property type="entry name" value="Pili subunits"/>
    <property type="match status" value="1"/>
</dbReference>
<dbReference type="PANTHER" id="PTHR30093">
    <property type="entry name" value="GENERAL SECRETION PATHWAY PROTEIN G"/>
    <property type="match status" value="1"/>
</dbReference>
<evidence type="ECO:0000313" key="3">
    <source>
        <dbReference type="Proteomes" id="UP001486565"/>
    </source>
</evidence>
<dbReference type="Proteomes" id="UP001486565">
    <property type="component" value="Chromosome"/>
</dbReference>
<organism evidence="2 3">
    <name type="scientific">Defluviitalea saccharophila</name>
    <dbReference type="NCBI Taxonomy" id="879970"/>
    <lineage>
        <taxon>Bacteria</taxon>
        <taxon>Bacillati</taxon>
        <taxon>Bacillota</taxon>
        <taxon>Clostridia</taxon>
        <taxon>Lachnospirales</taxon>
        <taxon>Defluviitaleaceae</taxon>
        <taxon>Defluviitalea</taxon>
    </lineage>
</organism>
<dbReference type="Pfam" id="PF07963">
    <property type="entry name" value="N_methyl"/>
    <property type="match status" value="1"/>
</dbReference>
<dbReference type="InterPro" id="IPR045584">
    <property type="entry name" value="Pilin-like"/>
</dbReference>
<gene>
    <name evidence="2" type="ORF">QBE51_02595</name>
</gene>
<keyword evidence="1" id="KW-0472">Membrane</keyword>
<dbReference type="Gene3D" id="3.30.700.10">
    <property type="entry name" value="Glycoprotein, Type 4 Pilin"/>
    <property type="match status" value="1"/>
</dbReference>
<reference evidence="2 3" key="1">
    <citation type="submission" date="2023-03" db="EMBL/GenBank/DDBJ databases">
        <title>Novel Species.</title>
        <authorList>
            <person name="Ma S."/>
        </authorList>
    </citation>
    <scope>NUCLEOTIDE SEQUENCE [LARGE SCALE GENOMIC DNA]</scope>
    <source>
        <strain evidence="2 3">LIND6LT2</strain>
    </source>
</reference>
<keyword evidence="3" id="KW-1185">Reference proteome</keyword>
<dbReference type="RefSeq" id="WP_341877405.1">
    <property type="nucleotide sequence ID" value="NZ_CP121687.1"/>
</dbReference>
<dbReference type="InterPro" id="IPR012902">
    <property type="entry name" value="N_methyl_site"/>
</dbReference>
<sequence>MLRKLFKEEKGFTMIELIIVIAIIAIIGAIIAPSFTKATTKSKIKADVASIREVNRQIALYMAEKGEYPADLAALKTAGYLEEEPSPQTAGIKFVYSNTDGKVVIEADSPNKDVKDAVNGLSDDEKKFVTLDGFK</sequence>
<keyword evidence="1" id="KW-1133">Transmembrane helix</keyword>
<dbReference type="NCBIfam" id="TIGR02532">
    <property type="entry name" value="IV_pilin_GFxxxE"/>
    <property type="match status" value="1"/>
</dbReference>
<evidence type="ECO:0000313" key="2">
    <source>
        <dbReference type="EMBL" id="WZL70442.1"/>
    </source>
</evidence>
<name>A0ABZ2Y8Z4_9FIRM</name>
<feature type="transmembrane region" description="Helical" evidence="1">
    <location>
        <begin position="12"/>
        <end position="35"/>
    </location>
</feature>
<protein>
    <submittedName>
        <fullName evidence="2">Prepilin-type N-terminal cleavage/methylation domain-containing protein</fullName>
    </submittedName>
</protein>
<evidence type="ECO:0000256" key="1">
    <source>
        <dbReference type="SAM" id="Phobius"/>
    </source>
</evidence>
<dbReference type="EMBL" id="CP121687">
    <property type="protein sequence ID" value="WZL70442.1"/>
    <property type="molecule type" value="Genomic_DNA"/>
</dbReference>
<keyword evidence="1" id="KW-0812">Transmembrane</keyword>
<accession>A0ABZ2Y8Z4</accession>
<proteinExistence type="predicted"/>